<organism evidence="1 2">
    <name type="scientific">Meiothermus granaticius NBRC 107808</name>
    <dbReference type="NCBI Taxonomy" id="1227551"/>
    <lineage>
        <taxon>Bacteria</taxon>
        <taxon>Thermotogati</taxon>
        <taxon>Deinococcota</taxon>
        <taxon>Deinococci</taxon>
        <taxon>Thermales</taxon>
        <taxon>Thermaceae</taxon>
        <taxon>Meiothermus</taxon>
    </lineage>
</organism>
<comment type="caution">
    <text evidence="1">The sequence shown here is derived from an EMBL/GenBank/DDBJ whole genome shotgun (WGS) entry which is preliminary data.</text>
</comment>
<dbReference type="Proteomes" id="UP000266178">
    <property type="component" value="Unassembled WGS sequence"/>
</dbReference>
<dbReference type="EMBL" id="QWLB01000009">
    <property type="protein sequence ID" value="RIH93177.1"/>
    <property type="molecule type" value="Genomic_DNA"/>
</dbReference>
<dbReference type="InterPro" id="IPR011990">
    <property type="entry name" value="TPR-like_helical_dom_sf"/>
</dbReference>
<name>A0A399F938_9DEIN</name>
<dbReference type="AlphaFoldDB" id="A0A399F938"/>
<keyword evidence="2" id="KW-1185">Reference proteome</keyword>
<protein>
    <submittedName>
        <fullName evidence="1">Tetratricopeptide repeat protein</fullName>
    </submittedName>
</protein>
<reference evidence="1 2" key="1">
    <citation type="submission" date="2018-08" db="EMBL/GenBank/DDBJ databases">
        <title>Meiothermus granaticius genome AF-68 sequencing project.</title>
        <authorList>
            <person name="Da Costa M.S."/>
            <person name="Albuquerque L."/>
            <person name="Raposo P."/>
            <person name="Froufe H.J.C."/>
            <person name="Barroso C.S."/>
            <person name="Egas C."/>
        </authorList>
    </citation>
    <scope>NUCLEOTIDE SEQUENCE [LARGE SCALE GENOMIC DNA]</scope>
    <source>
        <strain evidence="1 2">AF-68</strain>
    </source>
</reference>
<accession>A0A399F938</accession>
<dbReference type="SUPFAM" id="SSF48452">
    <property type="entry name" value="TPR-like"/>
    <property type="match status" value="1"/>
</dbReference>
<gene>
    <name evidence="1" type="ORF">Mgrana_00975</name>
</gene>
<dbReference type="SUPFAM" id="SSF81901">
    <property type="entry name" value="HCP-like"/>
    <property type="match status" value="1"/>
</dbReference>
<proteinExistence type="predicted"/>
<dbReference type="Gene3D" id="1.25.40.10">
    <property type="entry name" value="Tetratricopeptide repeat domain"/>
    <property type="match status" value="1"/>
</dbReference>
<sequence length="548" mass="60393">MGHAADLLLEQGEEWLAQGLTYTVLAMLERLPKAVFSARPGLGYLHAEGLRQAGRYAEAEVAYTQTLSAGVDRAVLGLSRLYLDTVEPARAWPHLERARQLFPAEAGPLWAENALNAGRVAEAVRMGLEGPRVYLRSGRPREALEALRQGESRTAPVAQNHREGTLLLSLLEALAGDAQAAEAAAHKGRREGEALGSPFVVALAEARLGHALLGQDRWPEAGAAYRRALALAQGGPPRLQVEPLGGLAALGDPQALAQMLRLSREAGDAWVEAFLTLMVAQVHLRRGERLALPALIGLEDEFLQALALAYPWQGQGVEVLQRYPFLLGPTLLAPPPHRARRLLWEAGALSVAYHPGVRVEIRAEGGLEVRVEGQAVRFKREKTRLMLALLLVRDWSREGLQAALEVSDGEFRVLWSELLNTLEPGRPSRAPGYFLKPYGLLRVPELRVDLWQHPLATPPLAGIEHPELEAFRQRWRSLQHTRLLESSDPSDWLRALELDPTDEQVLTRLLGSAHAEEAWALYSAAMRELELPPNPALSLRLNRQAPPR</sequence>
<evidence type="ECO:0000313" key="1">
    <source>
        <dbReference type="EMBL" id="RIH93177.1"/>
    </source>
</evidence>
<evidence type="ECO:0000313" key="2">
    <source>
        <dbReference type="Proteomes" id="UP000266178"/>
    </source>
</evidence>